<evidence type="ECO:0000313" key="3">
    <source>
        <dbReference type="Proteomes" id="UP001604043"/>
    </source>
</evidence>
<evidence type="ECO:0000256" key="1">
    <source>
        <dbReference type="SAM" id="SignalP"/>
    </source>
</evidence>
<keyword evidence="3" id="KW-1185">Reference proteome</keyword>
<feature type="chain" id="PRO_5045065610" description="DUF1573 domain-containing protein" evidence="1">
    <location>
        <begin position="22"/>
        <end position="197"/>
    </location>
</feature>
<name>A0ABW6ZHI7_9HYPH</name>
<sequence>MKRLILGALLGAVCAVGGAFAQGAPANAPMAGGPAGGMNGPPANIEELKGVQWLFVQVADSITVTDKTITLKGVAPQVIMFADRPERITGDASTATFIKIWNEGKDSFQKDPPNATLSVTVDGQPNLSVIKLSNPVLTGDTLTYDYKLLSEDKPLAGTNASLFIDWWHYHRWWGPGPGRWGGGGCWRGPLGGLHCRW</sequence>
<evidence type="ECO:0000313" key="2">
    <source>
        <dbReference type="EMBL" id="MFG1253160.1"/>
    </source>
</evidence>
<evidence type="ECO:0008006" key="4">
    <source>
        <dbReference type="Google" id="ProtNLM"/>
    </source>
</evidence>
<dbReference type="EMBL" id="JBAFUR010000003">
    <property type="protein sequence ID" value="MFG1253160.1"/>
    <property type="molecule type" value="Genomic_DNA"/>
</dbReference>
<comment type="caution">
    <text evidence="2">The sequence shown here is derived from an EMBL/GenBank/DDBJ whole genome shotgun (WGS) entry which is preliminary data.</text>
</comment>
<dbReference type="Proteomes" id="UP001604043">
    <property type="component" value="Unassembled WGS sequence"/>
</dbReference>
<proteinExistence type="predicted"/>
<accession>A0ABW6ZHI7</accession>
<dbReference type="RefSeq" id="WP_374254343.1">
    <property type="nucleotide sequence ID" value="NZ_JBAFUR010000003.1"/>
</dbReference>
<keyword evidence="1" id="KW-0732">Signal</keyword>
<protein>
    <recommendedName>
        <fullName evidence="4">DUF1573 domain-containing protein</fullName>
    </recommendedName>
</protein>
<feature type="signal peptide" evidence="1">
    <location>
        <begin position="1"/>
        <end position="21"/>
    </location>
</feature>
<gene>
    <name evidence="2" type="ORF">V5F30_13215</name>
</gene>
<reference evidence="2 3" key="1">
    <citation type="submission" date="2024-02" db="EMBL/GenBank/DDBJ databases">
        <title>Expansion and revision of Xanthobacter and proposal of Roseixanthobacter gen. nov.</title>
        <authorList>
            <person name="Soltysiak M.P.M."/>
            <person name="Jalihal A."/>
            <person name="Ory A."/>
            <person name="Chrisophersen C."/>
            <person name="Lee A.D."/>
            <person name="Boulton J."/>
            <person name="Springer M."/>
        </authorList>
    </citation>
    <scope>NUCLEOTIDE SEQUENCE [LARGE SCALE GENOMIC DNA]</scope>
    <source>
        <strain evidence="2 3">CB5</strain>
    </source>
</reference>
<organism evidence="2 3">
    <name type="scientific">Xanthobacter aminoxidans</name>
    <dbReference type="NCBI Taxonomy" id="186280"/>
    <lineage>
        <taxon>Bacteria</taxon>
        <taxon>Pseudomonadati</taxon>
        <taxon>Pseudomonadota</taxon>
        <taxon>Alphaproteobacteria</taxon>
        <taxon>Hyphomicrobiales</taxon>
        <taxon>Xanthobacteraceae</taxon>
        <taxon>Xanthobacter</taxon>
    </lineage>
</organism>